<evidence type="ECO:0000313" key="2">
    <source>
        <dbReference type="EMBL" id="KIJ64163.1"/>
    </source>
</evidence>
<proteinExistence type="predicted"/>
<dbReference type="GO" id="GO:0005829">
    <property type="term" value="C:cytosol"/>
    <property type="evidence" value="ECO:0007669"/>
    <property type="project" value="TreeGrafter"/>
</dbReference>
<accession>A0A0C9W936</accession>
<feature type="region of interest" description="Disordered" evidence="1">
    <location>
        <begin position="545"/>
        <end position="578"/>
    </location>
</feature>
<dbReference type="Proteomes" id="UP000053820">
    <property type="component" value="Unassembled WGS sequence"/>
</dbReference>
<dbReference type="GO" id="GO:0005634">
    <property type="term" value="C:nucleus"/>
    <property type="evidence" value="ECO:0007669"/>
    <property type="project" value="TreeGrafter"/>
</dbReference>
<dbReference type="OrthoDB" id="43460at2759"/>
<dbReference type="PANTHER" id="PTHR31859">
    <property type="entry name" value="TETRATRICOPEPTIDE REPEAT PROTEIN 39 FAMILY MEMBER"/>
    <property type="match status" value="1"/>
</dbReference>
<name>A0A0C9W936_9AGAM</name>
<dbReference type="InterPro" id="IPR019412">
    <property type="entry name" value="IML2/TPR_39"/>
</dbReference>
<evidence type="ECO:0008006" key="4">
    <source>
        <dbReference type="Google" id="ProtNLM"/>
    </source>
</evidence>
<dbReference type="HOGENOM" id="CLU_010086_2_1_1"/>
<feature type="region of interest" description="Disordered" evidence="1">
    <location>
        <begin position="230"/>
        <end position="249"/>
    </location>
</feature>
<feature type="compositionally biased region" description="Polar residues" evidence="1">
    <location>
        <begin position="12"/>
        <end position="23"/>
    </location>
</feature>
<gene>
    <name evidence="2" type="ORF">HYDPIDRAFT_112092</name>
</gene>
<dbReference type="PANTHER" id="PTHR31859:SF1">
    <property type="entry name" value="TETRATRICOPEPTIDE REPEAT PROTEIN 39C"/>
    <property type="match status" value="1"/>
</dbReference>
<organism evidence="2 3">
    <name type="scientific">Hydnomerulius pinastri MD-312</name>
    <dbReference type="NCBI Taxonomy" id="994086"/>
    <lineage>
        <taxon>Eukaryota</taxon>
        <taxon>Fungi</taxon>
        <taxon>Dikarya</taxon>
        <taxon>Basidiomycota</taxon>
        <taxon>Agaricomycotina</taxon>
        <taxon>Agaricomycetes</taxon>
        <taxon>Agaricomycetidae</taxon>
        <taxon>Boletales</taxon>
        <taxon>Boletales incertae sedis</taxon>
        <taxon>Leucogyrophana</taxon>
    </lineage>
</organism>
<reference evidence="2 3" key="1">
    <citation type="submission" date="2014-04" db="EMBL/GenBank/DDBJ databases">
        <title>Evolutionary Origins and Diversification of the Mycorrhizal Mutualists.</title>
        <authorList>
            <consortium name="DOE Joint Genome Institute"/>
            <consortium name="Mycorrhizal Genomics Consortium"/>
            <person name="Kohler A."/>
            <person name="Kuo A."/>
            <person name="Nagy L.G."/>
            <person name="Floudas D."/>
            <person name="Copeland A."/>
            <person name="Barry K.W."/>
            <person name="Cichocki N."/>
            <person name="Veneault-Fourrey C."/>
            <person name="LaButti K."/>
            <person name="Lindquist E.A."/>
            <person name="Lipzen A."/>
            <person name="Lundell T."/>
            <person name="Morin E."/>
            <person name="Murat C."/>
            <person name="Riley R."/>
            <person name="Ohm R."/>
            <person name="Sun H."/>
            <person name="Tunlid A."/>
            <person name="Henrissat B."/>
            <person name="Grigoriev I.V."/>
            <person name="Hibbett D.S."/>
            <person name="Martin F."/>
        </authorList>
    </citation>
    <scope>NUCLEOTIDE SEQUENCE [LARGE SCALE GENOMIC DNA]</scope>
    <source>
        <strain evidence="2 3">MD-312</strain>
    </source>
</reference>
<feature type="compositionally biased region" description="Polar residues" evidence="1">
    <location>
        <begin position="548"/>
        <end position="559"/>
    </location>
</feature>
<evidence type="ECO:0000313" key="3">
    <source>
        <dbReference type="Proteomes" id="UP000053820"/>
    </source>
</evidence>
<evidence type="ECO:0000256" key="1">
    <source>
        <dbReference type="SAM" id="MobiDB-lite"/>
    </source>
</evidence>
<dbReference type="InterPro" id="IPR011990">
    <property type="entry name" value="TPR-like_helical_dom_sf"/>
</dbReference>
<dbReference type="Pfam" id="PF10300">
    <property type="entry name" value="Iml2-TPR_39"/>
    <property type="match status" value="1"/>
</dbReference>
<dbReference type="SUPFAM" id="SSF48452">
    <property type="entry name" value="TPR-like"/>
    <property type="match status" value="1"/>
</dbReference>
<dbReference type="EMBL" id="KN839847">
    <property type="protein sequence ID" value="KIJ64163.1"/>
    <property type="molecule type" value="Genomic_DNA"/>
</dbReference>
<keyword evidence="3" id="KW-1185">Reference proteome</keyword>
<dbReference type="AlphaFoldDB" id="A0A0C9W936"/>
<protein>
    <recommendedName>
        <fullName evidence="4">Tetratricopeptide repeat protein 39B</fullName>
    </recommendedName>
</protein>
<dbReference type="GO" id="GO:0005741">
    <property type="term" value="C:mitochondrial outer membrane"/>
    <property type="evidence" value="ECO:0007669"/>
    <property type="project" value="TreeGrafter"/>
</dbReference>
<sequence>MTHLQRPDCASDLSTAPSPSTPAMNRPAPSLPAAYDPVNALDDIPGIHWALHEFLHSRMLESEEYCHRVDPNKERLYFATGYALIQCVKGLMSFEDKDLLSAINHTKHGNSIAAAHRKRAPSLAGRLASYIVPGLSTSGPEWIAQMTPVERHAELVYAESLYEKSLLGIVYSGDWLAFIKEVLNMRTTMSIYRQLGRYIETADAAYAAAHPASAQATSTTVSSEAASFTSAASTPTTSTPASFSSSPGVSDPASAIAPLEDPSIDQHFRSGVYLGVGMSNLVLSMMPGRLLAIVELFGYHGDRKEGLRLLNRAGGWGADGARSVVTQESEGVRRAICDMTLLIFHLVLSAYTFEGVDVALARRVVEWNLERYPNGVFFLFGAGRLALARSQPQRALEFYAQAAQAQSQYRNMHHISWWESAIANLALWNVAASKEWWSRLGAEATWSKATYAYGEAACLATLGEHAAAAKLMEKVSGLRQRIAGKSIPVEKFAARKARKYLSQKNRLLLPALELAYVFTAVAHAPRQIILDRMIPDVRNALKELGVQEESSSVHGSTPNGVEGKNTKGKKGVEKNDKAKAGVEGREGYWDDVCLARFLEGVCWRFVAYPDPDAELEADEKLTVPVEDARQKAEGAFKAVFENGPRIELDHYLVYYAHFEYGRLLARSGDKDGAKSQFDMVLSGKTLEINAAGRKGKYSLENALHVRTHAAVEALGQDRLL</sequence>
<feature type="region of interest" description="Disordered" evidence="1">
    <location>
        <begin position="1"/>
        <end position="30"/>
    </location>
</feature>